<dbReference type="Proteomes" id="UP000199065">
    <property type="component" value="Unassembled WGS sequence"/>
</dbReference>
<gene>
    <name evidence="2" type="ORF">SAMN05660282_02118</name>
</gene>
<dbReference type="CDD" id="cd11614">
    <property type="entry name" value="SAF_CpaB_FlgA_like"/>
    <property type="match status" value="1"/>
</dbReference>
<dbReference type="Pfam" id="PF08666">
    <property type="entry name" value="SAF"/>
    <property type="match status" value="1"/>
</dbReference>
<dbReference type="STRING" id="185761.SAMN05660282_02118"/>
<keyword evidence="3" id="KW-1185">Reference proteome</keyword>
<evidence type="ECO:0000259" key="1">
    <source>
        <dbReference type="SMART" id="SM00858"/>
    </source>
</evidence>
<evidence type="ECO:0000313" key="2">
    <source>
        <dbReference type="EMBL" id="SFG84078.1"/>
    </source>
</evidence>
<dbReference type="AlphaFoldDB" id="A0A1I2V424"/>
<reference evidence="2 3" key="1">
    <citation type="submission" date="2016-10" db="EMBL/GenBank/DDBJ databases">
        <authorList>
            <person name="de Groot N.N."/>
        </authorList>
    </citation>
    <scope>NUCLEOTIDE SEQUENCE [LARGE SCALE GENOMIC DNA]</scope>
    <source>
        <strain>J11</strain>
        <strain evidence="3">PG 39</strain>
    </source>
</reference>
<feature type="domain" description="SAF" evidence="1">
    <location>
        <begin position="48"/>
        <end position="110"/>
    </location>
</feature>
<dbReference type="SMART" id="SM00858">
    <property type="entry name" value="SAF"/>
    <property type="match status" value="1"/>
</dbReference>
<dbReference type="EMBL" id="FOPJ01000018">
    <property type="protein sequence ID" value="SFG84078.1"/>
    <property type="molecule type" value="Genomic_DNA"/>
</dbReference>
<organism evidence="2 3">
    <name type="scientific">Corynebacterium spheniscorum</name>
    <dbReference type="NCBI Taxonomy" id="185761"/>
    <lineage>
        <taxon>Bacteria</taxon>
        <taxon>Bacillati</taxon>
        <taxon>Actinomycetota</taxon>
        <taxon>Actinomycetes</taxon>
        <taxon>Mycobacteriales</taxon>
        <taxon>Corynebacteriaceae</taxon>
        <taxon>Corynebacterium</taxon>
    </lineage>
</organism>
<sequence length="204" mass="22097">MSRRLHSWAQLWSTPGWRRHQATRRLLALVVLSFAFYTAFISAEEDTISIPVFNQELHAGSVIQESHLQERHYPRSVLPTQVLADPEQLIGQTLVSGVYPGQYATDIMVLSPRLGEGPNDTLVPLRLADPDVARILRHGDQVSVVAADPQSDSAAARVIARGGRVVLSNAEPGTILLALDEEAAQAVAAASLRGPLSVILGNKD</sequence>
<evidence type="ECO:0000313" key="3">
    <source>
        <dbReference type="Proteomes" id="UP000199065"/>
    </source>
</evidence>
<protein>
    <submittedName>
        <fullName evidence="2">SAF domain-containing protein</fullName>
    </submittedName>
</protein>
<proteinExistence type="predicted"/>
<name>A0A1I2V424_9CORY</name>
<accession>A0A1I2V424</accession>
<dbReference type="InterPro" id="IPR013974">
    <property type="entry name" value="SAF"/>
</dbReference>